<organism evidence="3 4">
    <name type="scientific">Rhinopithecimicrobium faecis</name>
    <dbReference type="NCBI Taxonomy" id="2820698"/>
    <lineage>
        <taxon>Bacteria</taxon>
        <taxon>Pseudomonadati</taxon>
        <taxon>Bacteroidota</taxon>
        <taxon>Sphingobacteriia</taxon>
        <taxon>Sphingobacteriales</taxon>
        <taxon>Sphingobacteriaceae</taxon>
        <taxon>Rhinopithecimicrobium</taxon>
    </lineage>
</organism>
<gene>
    <name evidence="3" type="ORF">J5U18_12240</name>
</gene>
<feature type="chain" id="PRO_5035718053" description="DUF6850 domain-containing protein" evidence="1">
    <location>
        <begin position="20"/>
        <end position="512"/>
    </location>
</feature>
<feature type="domain" description="DUF6850" evidence="2">
    <location>
        <begin position="45"/>
        <end position="512"/>
    </location>
</feature>
<evidence type="ECO:0000259" key="2">
    <source>
        <dbReference type="Pfam" id="PF21012"/>
    </source>
</evidence>
<keyword evidence="1" id="KW-0732">Signal</keyword>
<dbReference type="Pfam" id="PF21012">
    <property type="entry name" value="DUF6850"/>
    <property type="match status" value="1"/>
</dbReference>
<comment type="caution">
    <text evidence="3">The sequence shown here is derived from an EMBL/GenBank/DDBJ whole genome shotgun (WGS) entry which is preliminary data.</text>
</comment>
<dbReference type="EMBL" id="JAGKSB010000016">
    <property type="protein sequence ID" value="MBP3944310.1"/>
    <property type="molecule type" value="Genomic_DNA"/>
</dbReference>
<dbReference type="RefSeq" id="WP_353547816.1">
    <property type="nucleotide sequence ID" value="NZ_JAGKSB010000016.1"/>
</dbReference>
<dbReference type="Proteomes" id="UP000679691">
    <property type="component" value="Unassembled WGS sequence"/>
</dbReference>
<name>A0A8T4HB28_9SPHI</name>
<proteinExistence type="predicted"/>
<keyword evidence="4" id="KW-1185">Reference proteome</keyword>
<evidence type="ECO:0000256" key="1">
    <source>
        <dbReference type="SAM" id="SignalP"/>
    </source>
</evidence>
<evidence type="ECO:0000313" key="3">
    <source>
        <dbReference type="EMBL" id="MBP3944310.1"/>
    </source>
</evidence>
<dbReference type="InterPro" id="IPR049236">
    <property type="entry name" value="DUF6850"/>
</dbReference>
<reference evidence="3" key="1">
    <citation type="submission" date="2021-03" db="EMBL/GenBank/DDBJ databases">
        <authorList>
            <person name="Lu T."/>
            <person name="Wang Q."/>
            <person name="Han X."/>
        </authorList>
    </citation>
    <scope>NUCLEOTIDE SEQUENCE</scope>
    <source>
        <strain evidence="3">WQ 2009</strain>
    </source>
</reference>
<accession>A0A8T4HB28</accession>
<sequence length="512" mass="59055">MTSKQLLVLLCFFPLLLCAQEGKDSLYINPIKQAFTQENFLQHTFFKEANFGAVAVGYSAENGDLRLSNKAFTKQDFSFYTYGFNTIGKTKISGDFLFDKQFEDSLANSLNNTIDHWSPMNYYATKAGTYERQNYRANVTISQAVTAHLRPFINVLYHKHWSTGSVDPRLESNKFVLKYNPGVAFEKNQWASSVKLILGKSYERQDLTFKNISFKESLLFPERIAYLNLGYGYISIKDTSHFRKFTNHIGGEFSLAKRGQQDEIYLQGSLERSKEELSHDVRSRKEYTVRSRYIEQNILAKFTWIHTYDQALQAVKVDFEKIHGYDGNNLFSSNLNTVNYNVDVQQIGFSYQWNSLRAKPINYDFGLQLGLQSINRSDYASYTAVENNFLHVKPNFSVRFKAANQDNLQLSVAPMLRKSVHSSLSLSENSINTFSKNVVIPDYAFYATDLFGGDLKAQYLTKRISANFLIGIAYEINYMKALNKETQYYYTQALDFHGKSRIQQRLSLQLYL</sequence>
<protein>
    <recommendedName>
        <fullName evidence="2">DUF6850 domain-containing protein</fullName>
    </recommendedName>
</protein>
<dbReference type="AlphaFoldDB" id="A0A8T4HB28"/>
<evidence type="ECO:0000313" key="4">
    <source>
        <dbReference type="Proteomes" id="UP000679691"/>
    </source>
</evidence>
<feature type="signal peptide" evidence="1">
    <location>
        <begin position="1"/>
        <end position="19"/>
    </location>
</feature>